<dbReference type="GO" id="GO:0050797">
    <property type="term" value="F:thymidylate synthase (FAD) activity"/>
    <property type="evidence" value="ECO:0007669"/>
    <property type="project" value="UniProtKB-UniRule"/>
</dbReference>
<evidence type="ECO:0000313" key="2">
    <source>
        <dbReference type="EMBL" id="NMD98532.1"/>
    </source>
</evidence>
<keyword evidence="1 2" id="KW-0489">Methyltransferase</keyword>
<dbReference type="HAMAP" id="MF_01408">
    <property type="entry name" value="ThyX"/>
    <property type="match status" value="1"/>
</dbReference>
<feature type="binding site" evidence="1">
    <location>
        <begin position="76"/>
        <end position="79"/>
    </location>
    <ligand>
        <name>dUMP</name>
        <dbReference type="ChEBI" id="CHEBI:246422"/>
        <note>ligand shared between dimeric partners</note>
    </ligand>
</feature>
<keyword evidence="3" id="KW-1185">Reference proteome</keyword>
<feature type="binding site" evidence="1">
    <location>
        <position position="168"/>
    </location>
    <ligand>
        <name>dUMP</name>
        <dbReference type="ChEBI" id="CHEBI:246422"/>
        <note>ligand shared between dimeric partners</note>
    </ligand>
</feature>
<feature type="binding site" description="in other chain" evidence="1">
    <location>
        <begin position="87"/>
        <end position="91"/>
    </location>
    <ligand>
        <name>dUMP</name>
        <dbReference type="ChEBI" id="CHEBI:246422"/>
        <note>ligand shared between dimeric partners</note>
    </ligand>
</feature>
<proteinExistence type="inferred from homology"/>
<dbReference type="GO" id="GO:0032259">
    <property type="term" value="P:methylation"/>
    <property type="evidence" value="ECO:0007669"/>
    <property type="project" value="UniProtKB-KW"/>
</dbReference>
<comment type="cofactor">
    <cofactor evidence="1">
        <name>FAD</name>
        <dbReference type="ChEBI" id="CHEBI:57692"/>
    </cofactor>
    <text evidence="1">Binds 4 FAD per tetramer. Each FAD binding site is formed by three monomers.</text>
</comment>
<feature type="binding site" evidence="1">
    <location>
        <position position="87"/>
    </location>
    <ligand>
        <name>FAD</name>
        <dbReference type="ChEBI" id="CHEBI:57692"/>
        <note>ligand shared between neighboring subunits</note>
    </ligand>
</feature>
<dbReference type="SUPFAM" id="SSF69796">
    <property type="entry name" value="Thymidylate synthase-complementing protein Thy1"/>
    <property type="match status" value="1"/>
</dbReference>
<dbReference type="PANTHER" id="PTHR34934:SF1">
    <property type="entry name" value="FLAVIN-DEPENDENT THYMIDYLATE SYNTHASE"/>
    <property type="match status" value="1"/>
</dbReference>
<dbReference type="PROSITE" id="PS51331">
    <property type="entry name" value="THYX"/>
    <property type="match status" value="1"/>
</dbReference>
<protein>
    <recommendedName>
        <fullName evidence="1">Flavin-dependent thymidylate synthase</fullName>
        <shortName evidence="1">FDTS</shortName>
        <ecNumber evidence="1">2.1.1.148</ecNumber>
    </recommendedName>
    <alternativeName>
        <fullName evidence="1">FAD-dependent thymidylate synthase</fullName>
    </alternativeName>
    <alternativeName>
        <fullName evidence="1">Thymidylate synthase ThyX</fullName>
        <shortName evidence="1">TS</shortName>
        <shortName evidence="1">TSase</shortName>
    </alternativeName>
</protein>
<dbReference type="RefSeq" id="WP_170077215.1">
    <property type="nucleotide sequence ID" value="NZ_DBGAXS010000006.1"/>
</dbReference>
<dbReference type="CDD" id="cd20175">
    <property type="entry name" value="ThyX"/>
    <property type="match status" value="1"/>
</dbReference>
<dbReference type="NCBIfam" id="TIGR02170">
    <property type="entry name" value="thyX"/>
    <property type="match status" value="1"/>
</dbReference>
<organism evidence="2 3">
    <name type="scientific">Selenomonas bovis</name>
    <dbReference type="NCBI Taxonomy" id="416586"/>
    <lineage>
        <taxon>Bacteria</taxon>
        <taxon>Bacillati</taxon>
        <taxon>Bacillota</taxon>
        <taxon>Negativicutes</taxon>
        <taxon>Selenomonadales</taxon>
        <taxon>Selenomonadaceae</taxon>
        <taxon>Selenomonas</taxon>
    </lineage>
</organism>
<dbReference type="UniPathway" id="UPA00575"/>
<accession>A0A848B7Q9</accession>
<keyword evidence="1" id="KW-0521">NADP</keyword>
<dbReference type="InterPro" id="IPR003669">
    <property type="entry name" value="Thymidylate_synthase_ThyX"/>
</dbReference>
<dbReference type="GO" id="GO:0004799">
    <property type="term" value="F:thymidylate synthase activity"/>
    <property type="evidence" value="ECO:0007669"/>
    <property type="project" value="TreeGrafter"/>
</dbReference>
<dbReference type="GO" id="GO:0050660">
    <property type="term" value="F:flavin adenine dinucleotide binding"/>
    <property type="evidence" value="ECO:0007669"/>
    <property type="project" value="UniProtKB-UniRule"/>
</dbReference>
<keyword evidence="1 2" id="KW-0808">Transferase</keyword>
<comment type="subunit">
    <text evidence="1">Homotetramer.</text>
</comment>
<dbReference type="EC" id="2.1.1.148" evidence="1"/>
<feature type="binding site" evidence="1">
    <location>
        <position position="55"/>
    </location>
    <ligand>
        <name>FAD</name>
        <dbReference type="ChEBI" id="CHEBI:57692"/>
        <note>ligand shared between neighboring subunits</note>
    </ligand>
</feature>
<comment type="caution">
    <text evidence="2">The sequence shown here is derived from an EMBL/GenBank/DDBJ whole genome shotgun (WGS) entry which is preliminary data.</text>
</comment>
<keyword evidence="1" id="KW-0285">Flavoprotein</keyword>
<evidence type="ECO:0000256" key="1">
    <source>
        <dbReference type="HAMAP-Rule" id="MF_01408"/>
    </source>
</evidence>
<comment type="function">
    <text evidence="1">Catalyzes the reductive methylation of 2'-deoxyuridine-5'-monophosphate (dUMP) to 2'-deoxythymidine-5'-monophosphate (dTMP) while utilizing 5,10-methylenetetrahydrofolate (mTHF) as the methyl donor, and NADPH and FADH(2) as the reductant.</text>
</comment>
<comment type="catalytic activity">
    <reaction evidence="1">
        <text>dUMP + (6R)-5,10-methylene-5,6,7,8-tetrahydrofolate + NADPH + H(+) = dTMP + (6S)-5,6,7,8-tetrahydrofolate + NADP(+)</text>
        <dbReference type="Rhea" id="RHEA:29043"/>
        <dbReference type="ChEBI" id="CHEBI:15378"/>
        <dbReference type="ChEBI" id="CHEBI:15636"/>
        <dbReference type="ChEBI" id="CHEBI:57453"/>
        <dbReference type="ChEBI" id="CHEBI:57783"/>
        <dbReference type="ChEBI" id="CHEBI:58349"/>
        <dbReference type="ChEBI" id="CHEBI:63528"/>
        <dbReference type="ChEBI" id="CHEBI:246422"/>
        <dbReference type="EC" id="2.1.1.148"/>
    </reaction>
</comment>
<dbReference type="InterPro" id="IPR036098">
    <property type="entry name" value="Thymidylate_synthase_ThyX_sf"/>
</dbReference>
<reference evidence="2 3" key="1">
    <citation type="submission" date="2020-04" db="EMBL/GenBank/DDBJ databases">
        <authorList>
            <person name="Hitch T.C.A."/>
            <person name="Wylensek D."/>
            <person name="Clavel T."/>
        </authorList>
    </citation>
    <scope>NUCLEOTIDE SEQUENCE [LARGE SCALE GENOMIC DNA]</scope>
    <source>
        <strain evidence="2 3">PG-130-P53-12</strain>
    </source>
</reference>
<dbReference type="GO" id="GO:0006235">
    <property type="term" value="P:dTTP biosynthetic process"/>
    <property type="evidence" value="ECO:0007669"/>
    <property type="project" value="UniProtKB-UniRule"/>
</dbReference>
<feature type="binding site" description="in other chain" evidence="1">
    <location>
        <position position="141"/>
    </location>
    <ligand>
        <name>dUMP</name>
        <dbReference type="ChEBI" id="CHEBI:246422"/>
        <note>ligand shared between dimeric partners</note>
    </ligand>
</feature>
<dbReference type="PANTHER" id="PTHR34934">
    <property type="entry name" value="FLAVIN-DEPENDENT THYMIDYLATE SYNTHASE"/>
    <property type="match status" value="1"/>
</dbReference>
<feature type="binding site" evidence="1">
    <location>
        <begin position="157"/>
        <end position="159"/>
    </location>
    <ligand>
        <name>FAD</name>
        <dbReference type="ChEBI" id="CHEBI:57692"/>
        <note>ligand shared between neighboring subunits</note>
    </ligand>
</feature>
<dbReference type="GO" id="GO:0006231">
    <property type="term" value="P:dTMP biosynthetic process"/>
    <property type="evidence" value="ECO:0007669"/>
    <property type="project" value="UniProtKB-UniRule"/>
</dbReference>
<keyword evidence="1" id="KW-0545">Nucleotide biosynthesis</keyword>
<name>A0A848B7Q9_9FIRM</name>
<dbReference type="EMBL" id="JABAFA010000006">
    <property type="protein sequence ID" value="NMD98532.1"/>
    <property type="molecule type" value="Genomic_DNA"/>
</dbReference>
<dbReference type="AlphaFoldDB" id="A0A848B7Q9"/>
<sequence>MKVKLLDYTPEPERVVAMAARLCYSASGAEELAERLDEAAVRKMVRKMVKIGHGSTLEHASFTFGVEGVSRVLTHQLVRHRIASYDQQSQRYVAAHGFAYITPPSIAAQPEAKARYDKLIADIRAAYDELTALGIPKEDARYVLANATETKILVTMNARSLLHFFNLRCCLRAQWEIREMANLMLAEVKKVAPALFFNAGASCVNTGRCPEGEMTCGHLAEMLRLREKEEA</sequence>
<comment type="similarity">
    <text evidence="1">Belongs to the thymidylate synthase ThyX family.</text>
</comment>
<dbReference type="Proteomes" id="UP000543804">
    <property type="component" value="Unassembled WGS sequence"/>
</dbReference>
<keyword evidence="1" id="KW-0274">FAD</keyword>
<dbReference type="Pfam" id="PF02511">
    <property type="entry name" value="Thy1"/>
    <property type="match status" value="1"/>
</dbReference>
<dbReference type="Gene3D" id="3.30.1360.170">
    <property type="match status" value="1"/>
</dbReference>
<feature type="active site" description="Involved in ionization of N3 of dUMP, leading to its activation" evidence="1">
    <location>
        <position position="168"/>
    </location>
</feature>
<feature type="binding site" evidence="1">
    <location>
        <begin position="79"/>
        <end position="81"/>
    </location>
    <ligand>
        <name>FAD</name>
        <dbReference type="ChEBI" id="CHEBI:57692"/>
        <note>ligand shared between neighboring subunits</note>
    </ligand>
</feature>
<evidence type="ECO:0000313" key="3">
    <source>
        <dbReference type="Proteomes" id="UP000543804"/>
    </source>
</evidence>
<gene>
    <name evidence="1" type="primary">thyX</name>
    <name evidence="2" type="ORF">HF878_03410</name>
</gene>
<feature type="binding site" evidence="1">
    <location>
        <position position="163"/>
    </location>
    <ligand>
        <name>FAD</name>
        <dbReference type="ChEBI" id="CHEBI:57692"/>
        <note>ligand shared between neighboring subunits</note>
    </ligand>
</feature>
<dbReference type="GO" id="GO:0070402">
    <property type="term" value="F:NADPH binding"/>
    <property type="evidence" value="ECO:0007669"/>
    <property type="project" value="TreeGrafter"/>
</dbReference>
<comment type="pathway">
    <text evidence="1">Pyrimidine metabolism; dTTP biosynthesis.</text>
</comment>